<feature type="domain" description="ANTAR" evidence="5">
    <location>
        <begin position="172"/>
        <end position="233"/>
    </location>
</feature>
<accession>A0A285EDQ4</accession>
<dbReference type="Pfam" id="PF03861">
    <property type="entry name" value="ANTAR"/>
    <property type="match status" value="1"/>
</dbReference>
<dbReference type="GO" id="GO:0016301">
    <property type="term" value="F:kinase activity"/>
    <property type="evidence" value="ECO:0007669"/>
    <property type="project" value="UniProtKB-KW"/>
</dbReference>
<dbReference type="GO" id="GO:0003723">
    <property type="term" value="F:RNA binding"/>
    <property type="evidence" value="ECO:0007669"/>
    <property type="project" value="InterPro"/>
</dbReference>
<keyword evidence="1" id="KW-0808">Transferase</keyword>
<evidence type="ECO:0000256" key="4">
    <source>
        <dbReference type="ARBA" id="ARBA00023163"/>
    </source>
</evidence>
<keyword evidence="2" id="KW-0418">Kinase</keyword>
<organism evidence="6 7">
    <name type="scientific">Geodermatophilus sabuli</name>
    <dbReference type="NCBI Taxonomy" id="1564158"/>
    <lineage>
        <taxon>Bacteria</taxon>
        <taxon>Bacillati</taxon>
        <taxon>Actinomycetota</taxon>
        <taxon>Actinomycetes</taxon>
        <taxon>Geodermatophilales</taxon>
        <taxon>Geodermatophilaceae</taxon>
        <taxon>Geodermatophilus</taxon>
    </lineage>
</organism>
<dbReference type="InterPro" id="IPR003018">
    <property type="entry name" value="GAF"/>
</dbReference>
<dbReference type="InterPro" id="IPR005561">
    <property type="entry name" value="ANTAR"/>
</dbReference>
<gene>
    <name evidence="6" type="ORF">SAMN06893097_106105</name>
</gene>
<keyword evidence="3" id="KW-0805">Transcription regulation</keyword>
<evidence type="ECO:0000259" key="5">
    <source>
        <dbReference type="PROSITE" id="PS50921"/>
    </source>
</evidence>
<dbReference type="Gene3D" id="3.30.450.40">
    <property type="match status" value="1"/>
</dbReference>
<evidence type="ECO:0000313" key="7">
    <source>
        <dbReference type="Proteomes" id="UP000219514"/>
    </source>
</evidence>
<dbReference type="Proteomes" id="UP000219514">
    <property type="component" value="Unassembled WGS sequence"/>
</dbReference>
<dbReference type="InterPro" id="IPR012074">
    <property type="entry name" value="GAF_ANTAR"/>
</dbReference>
<dbReference type="Gene3D" id="1.10.10.10">
    <property type="entry name" value="Winged helix-like DNA-binding domain superfamily/Winged helix DNA-binding domain"/>
    <property type="match status" value="1"/>
</dbReference>
<evidence type="ECO:0000313" key="6">
    <source>
        <dbReference type="EMBL" id="SNX97155.1"/>
    </source>
</evidence>
<evidence type="ECO:0000256" key="1">
    <source>
        <dbReference type="ARBA" id="ARBA00022679"/>
    </source>
</evidence>
<dbReference type="PIRSF" id="PIRSF036625">
    <property type="entry name" value="GAF_ANTAR"/>
    <property type="match status" value="1"/>
</dbReference>
<dbReference type="AlphaFoldDB" id="A0A285EDQ4"/>
<dbReference type="RefSeq" id="WP_245853884.1">
    <property type="nucleotide sequence ID" value="NZ_JACHXB010000002.1"/>
</dbReference>
<dbReference type="InterPro" id="IPR011006">
    <property type="entry name" value="CheY-like_superfamily"/>
</dbReference>
<evidence type="ECO:0000256" key="2">
    <source>
        <dbReference type="ARBA" id="ARBA00022777"/>
    </source>
</evidence>
<dbReference type="InterPro" id="IPR029016">
    <property type="entry name" value="GAF-like_dom_sf"/>
</dbReference>
<name>A0A285EDQ4_9ACTN</name>
<proteinExistence type="predicted"/>
<dbReference type="EMBL" id="OBDO01000006">
    <property type="protein sequence ID" value="SNX97155.1"/>
    <property type="molecule type" value="Genomic_DNA"/>
</dbReference>
<sequence length="248" mass="26851">MASDQTSSPTSAVQALERLGSLSLRTVSMEELLQTIADLAKTVLPGNPEASVLLLVKGRPTTVASTGQLATDLDETQYERGHGPCLHAARTGEQTEIADTRTDSRWQDYMPRAVEHGNLSSLSTPLVIDDDEVTGALNVYARRPHAFDEDSRTAATRFAPYAAVAAGNLHAYLSARDRADNLQIALEARGVIDQAKGILMDRHKLTADQAFQVLAQMSMKTNRKLRAVADDLVHTGELPPGSWLPPAR</sequence>
<dbReference type="Pfam" id="PF13185">
    <property type="entry name" value="GAF_2"/>
    <property type="match status" value="1"/>
</dbReference>
<dbReference type="SUPFAM" id="SSF52172">
    <property type="entry name" value="CheY-like"/>
    <property type="match status" value="1"/>
</dbReference>
<dbReference type="SUPFAM" id="SSF55781">
    <property type="entry name" value="GAF domain-like"/>
    <property type="match status" value="1"/>
</dbReference>
<dbReference type="InterPro" id="IPR036388">
    <property type="entry name" value="WH-like_DNA-bd_sf"/>
</dbReference>
<reference evidence="6 7" key="1">
    <citation type="submission" date="2017-09" db="EMBL/GenBank/DDBJ databases">
        <authorList>
            <person name="Ehlers B."/>
            <person name="Leendertz F.H."/>
        </authorList>
    </citation>
    <scope>NUCLEOTIDE SEQUENCE [LARGE SCALE GENOMIC DNA]</scope>
    <source>
        <strain evidence="6 7">DSM 46844</strain>
    </source>
</reference>
<protein>
    <submittedName>
        <fullName evidence="6">GAF domain-containing protein</fullName>
    </submittedName>
</protein>
<evidence type="ECO:0000256" key="3">
    <source>
        <dbReference type="ARBA" id="ARBA00023015"/>
    </source>
</evidence>
<keyword evidence="4" id="KW-0804">Transcription</keyword>
<dbReference type="SMART" id="SM00065">
    <property type="entry name" value="GAF"/>
    <property type="match status" value="1"/>
</dbReference>
<dbReference type="SMART" id="SM01012">
    <property type="entry name" value="ANTAR"/>
    <property type="match status" value="1"/>
</dbReference>
<dbReference type="PROSITE" id="PS50921">
    <property type="entry name" value="ANTAR"/>
    <property type="match status" value="1"/>
</dbReference>
<keyword evidence="7" id="KW-1185">Reference proteome</keyword>